<feature type="transmembrane region" description="Helical" evidence="1">
    <location>
        <begin position="6"/>
        <end position="25"/>
    </location>
</feature>
<evidence type="ECO:0000256" key="1">
    <source>
        <dbReference type="SAM" id="Phobius"/>
    </source>
</evidence>
<dbReference type="KEGG" id="eli:ELI_03095"/>
<dbReference type="Proteomes" id="UP000008808">
    <property type="component" value="Chromosome"/>
</dbReference>
<evidence type="ECO:0000313" key="3">
    <source>
        <dbReference type="Proteomes" id="UP000008808"/>
    </source>
</evidence>
<dbReference type="RefSeq" id="WP_011413587.1">
    <property type="nucleotide sequence ID" value="NC_007722.1"/>
</dbReference>
<name>Q2NC80_ERYLH</name>
<keyword evidence="3" id="KW-1185">Reference proteome</keyword>
<keyword evidence="1" id="KW-0812">Transmembrane</keyword>
<protein>
    <submittedName>
        <fullName evidence="2">Uncharacterized protein</fullName>
    </submittedName>
</protein>
<proteinExistence type="predicted"/>
<accession>Q2NC80</accession>
<keyword evidence="1" id="KW-0472">Membrane</keyword>
<evidence type="ECO:0000313" key="2">
    <source>
        <dbReference type="EMBL" id="ABC62711.1"/>
    </source>
</evidence>
<reference evidence="3" key="1">
    <citation type="journal article" date="2009" name="J. Bacteriol.">
        <title>Complete genome sequence of Erythrobacter litoralis HTCC2594.</title>
        <authorList>
            <person name="Oh H.M."/>
            <person name="Giovannoni S.J."/>
            <person name="Ferriera S."/>
            <person name="Johnson J."/>
            <person name="Cho J.C."/>
        </authorList>
    </citation>
    <scope>NUCLEOTIDE SEQUENCE [LARGE SCALE GENOMIC DNA]</scope>
    <source>
        <strain evidence="3">HTCC2594</strain>
    </source>
</reference>
<dbReference type="EMBL" id="CP000157">
    <property type="protein sequence ID" value="ABC62711.1"/>
    <property type="molecule type" value="Genomic_DNA"/>
</dbReference>
<keyword evidence="1" id="KW-1133">Transmembrane helix</keyword>
<organism evidence="2 3">
    <name type="scientific">Erythrobacter litoralis (strain HTCC2594)</name>
    <dbReference type="NCBI Taxonomy" id="314225"/>
    <lineage>
        <taxon>Bacteria</taxon>
        <taxon>Pseudomonadati</taxon>
        <taxon>Pseudomonadota</taxon>
        <taxon>Alphaproteobacteria</taxon>
        <taxon>Sphingomonadales</taxon>
        <taxon>Erythrobacteraceae</taxon>
        <taxon>Erythrobacter/Porphyrobacter group</taxon>
        <taxon>Erythrobacter</taxon>
    </lineage>
</organism>
<sequence length="92" mass="9885">MSIEGAIPAIAGVAVSLAGLLVTFLNTRKYDAEVAQAKQDIHKNLHDIDVVVEVDDIRRALSSKGLSEEQVSELIGEIRTKDISVQAKVAES</sequence>
<dbReference type="AlphaFoldDB" id="Q2NC80"/>
<gene>
    <name evidence="2" type="ordered locus">ELI_03095</name>
</gene>
<dbReference type="HOGENOM" id="CLU_2408757_0_0_5"/>
<dbReference type="STRING" id="314225.ELI_03095"/>